<organism evidence="1 2">
    <name type="scientific">Cochliobolus heterostrophus (strain C5 / ATCC 48332 / race O)</name>
    <name type="common">Southern corn leaf blight fungus</name>
    <name type="synonym">Bipolaris maydis</name>
    <dbReference type="NCBI Taxonomy" id="701091"/>
    <lineage>
        <taxon>Eukaryota</taxon>
        <taxon>Fungi</taxon>
        <taxon>Dikarya</taxon>
        <taxon>Ascomycota</taxon>
        <taxon>Pezizomycotina</taxon>
        <taxon>Dothideomycetes</taxon>
        <taxon>Pleosporomycetidae</taxon>
        <taxon>Pleosporales</taxon>
        <taxon>Pleosporineae</taxon>
        <taxon>Pleosporaceae</taxon>
        <taxon>Bipolaris</taxon>
    </lineage>
</organism>
<protein>
    <submittedName>
        <fullName evidence="1">Uncharacterized protein</fullName>
    </submittedName>
</protein>
<name>M2UTH8_COCH5</name>
<sequence>MSSKTLVEIYQNVYVDIAGLYDNVYVHLRARYIAHRSACSEGRLMRSASSAHKARFPDSMTQHDKDNKQVLTVSDFPACVGCTIPMPEFKVPDDSSVLRIPQDV</sequence>
<keyword evidence="2" id="KW-1185">Reference proteome</keyword>
<evidence type="ECO:0000313" key="1">
    <source>
        <dbReference type="EMBL" id="EMD91177.1"/>
    </source>
</evidence>
<dbReference type="AlphaFoldDB" id="M2UTH8"/>
<dbReference type="EMBL" id="KB445577">
    <property type="protein sequence ID" value="EMD91177.1"/>
    <property type="molecule type" value="Genomic_DNA"/>
</dbReference>
<gene>
    <name evidence="1" type="ORF">COCHEDRAFT_1030905</name>
</gene>
<reference evidence="1 2" key="1">
    <citation type="journal article" date="2012" name="PLoS Pathog.">
        <title>Diverse lifestyles and strategies of plant pathogenesis encoded in the genomes of eighteen Dothideomycetes fungi.</title>
        <authorList>
            <person name="Ohm R.A."/>
            <person name="Feau N."/>
            <person name="Henrissat B."/>
            <person name="Schoch C.L."/>
            <person name="Horwitz B.A."/>
            <person name="Barry K.W."/>
            <person name="Condon B.J."/>
            <person name="Copeland A.C."/>
            <person name="Dhillon B."/>
            <person name="Glaser F."/>
            <person name="Hesse C.N."/>
            <person name="Kosti I."/>
            <person name="LaButti K."/>
            <person name="Lindquist E.A."/>
            <person name="Lucas S."/>
            <person name="Salamov A.A."/>
            <person name="Bradshaw R.E."/>
            <person name="Ciuffetti L."/>
            <person name="Hamelin R.C."/>
            <person name="Kema G.H.J."/>
            <person name="Lawrence C."/>
            <person name="Scott J.A."/>
            <person name="Spatafora J.W."/>
            <person name="Turgeon B.G."/>
            <person name="de Wit P.J.G.M."/>
            <person name="Zhong S."/>
            <person name="Goodwin S.B."/>
            <person name="Grigoriev I.V."/>
        </authorList>
    </citation>
    <scope>NUCLEOTIDE SEQUENCE [LARGE SCALE GENOMIC DNA]</scope>
    <source>
        <strain evidence="2">C5 / ATCC 48332 / race O</strain>
    </source>
</reference>
<dbReference type="Proteomes" id="UP000016936">
    <property type="component" value="Unassembled WGS sequence"/>
</dbReference>
<proteinExistence type="predicted"/>
<reference evidence="2" key="2">
    <citation type="journal article" date="2013" name="PLoS Genet.">
        <title>Comparative genome structure, secondary metabolite, and effector coding capacity across Cochliobolus pathogens.</title>
        <authorList>
            <person name="Condon B.J."/>
            <person name="Leng Y."/>
            <person name="Wu D."/>
            <person name="Bushley K.E."/>
            <person name="Ohm R.A."/>
            <person name="Otillar R."/>
            <person name="Martin J."/>
            <person name="Schackwitz W."/>
            <person name="Grimwood J."/>
            <person name="MohdZainudin N."/>
            <person name="Xue C."/>
            <person name="Wang R."/>
            <person name="Manning V.A."/>
            <person name="Dhillon B."/>
            <person name="Tu Z.J."/>
            <person name="Steffenson B.J."/>
            <person name="Salamov A."/>
            <person name="Sun H."/>
            <person name="Lowry S."/>
            <person name="LaButti K."/>
            <person name="Han J."/>
            <person name="Copeland A."/>
            <person name="Lindquist E."/>
            <person name="Barry K."/>
            <person name="Schmutz J."/>
            <person name="Baker S.E."/>
            <person name="Ciuffetti L.M."/>
            <person name="Grigoriev I.V."/>
            <person name="Zhong S."/>
            <person name="Turgeon B.G."/>
        </authorList>
    </citation>
    <scope>NUCLEOTIDE SEQUENCE [LARGE SCALE GENOMIC DNA]</scope>
    <source>
        <strain evidence="2">C5 / ATCC 48332 / race O</strain>
    </source>
</reference>
<evidence type="ECO:0000313" key="2">
    <source>
        <dbReference type="Proteomes" id="UP000016936"/>
    </source>
</evidence>
<dbReference type="HOGENOM" id="CLU_2249867_0_0_1"/>
<accession>M2UTH8</accession>